<evidence type="ECO:0000256" key="8">
    <source>
        <dbReference type="ARBA" id="ARBA00049243"/>
    </source>
</evidence>
<keyword evidence="5" id="KW-0862">Zinc</keyword>
<feature type="domain" description="Enoyl reductase (ER)" evidence="9">
    <location>
        <begin position="8"/>
        <end position="325"/>
    </location>
</feature>
<evidence type="ECO:0000313" key="11">
    <source>
        <dbReference type="Proteomes" id="UP000235036"/>
    </source>
</evidence>
<dbReference type="RefSeq" id="WP_016870254.1">
    <property type="nucleotide sequence ID" value="NZ_CAWNVR010000211.1"/>
</dbReference>
<evidence type="ECO:0000256" key="2">
    <source>
        <dbReference type="ARBA" id="ARBA00008072"/>
    </source>
</evidence>
<keyword evidence="11" id="KW-1185">Reference proteome</keyword>
<dbReference type="InterPro" id="IPR020843">
    <property type="entry name" value="ER"/>
</dbReference>
<dbReference type="NCBIfam" id="TIGR02822">
    <property type="entry name" value="adh_fam_2"/>
    <property type="match status" value="1"/>
</dbReference>
<dbReference type="Proteomes" id="UP000235036">
    <property type="component" value="Unassembled WGS sequence"/>
</dbReference>
<keyword evidence="4" id="KW-0479">Metal-binding</keyword>
<proteinExistence type="inferred from homology"/>
<comment type="catalytic activity">
    <reaction evidence="8">
        <text>a primary alcohol + NAD(+) = an aldehyde + NADH + H(+)</text>
        <dbReference type="Rhea" id="RHEA:10736"/>
        <dbReference type="ChEBI" id="CHEBI:15378"/>
        <dbReference type="ChEBI" id="CHEBI:15734"/>
        <dbReference type="ChEBI" id="CHEBI:17478"/>
        <dbReference type="ChEBI" id="CHEBI:57540"/>
        <dbReference type="ChEBI" id="CHEBI:57945"/>
        <dbReference type="EC" id="1.1.1.1"/>
    </reaction>
</comment>
<dbReference type="InterPro" id="IPR013154">
    <property type="entry name" value="ADH-like_N"/>
</dbReference>
<protein>
    <recommendedName>
        <fullName evidence="3">alcohol dehydrogenase</fullName>
        <ecNumber evidence="3">1.1.1.1</ecNumber>
    </recommendedName>
</protein>
<dbReference type="GO" id="GO:0004022">
    <property type="term" value="F:alcohol dehydrogenase (NAD+) activity"/>
    <property type="evidence" value="ECO:0007669"/>
    <property type="project" value="UniProtKB-EC"/>
</dbReference>
<accession>A0A2N6K5Z4</accession>
<evidence type="ECO:0000313" key="10">
    <source>
        <dbReference type="EMBL" id="PLZ92139.1"/>
    </source>
</evidence>
<evidence type="ECO:0000256" key="1">
    <source>
        <dbReference type="ARBA" id="ARBA00001947"/>
    </source>
</evidence>
<evidence type="ECO:0000259" key="9">
    <source>
        <dbReference type="SMART" id="SM00829"/>
    </source>
</evidence>
<dbReference type="InterPro" id="IPR011032">
    <property type="entry name" value="GroES-like_sf"/>
</dbReference>
<dbReference type="InterPro" id="IPR014187">
    <property type="entry name" value="ADH_Zn_typ-2"/>
</dbReference>
<name>A0A2N6K5Z4_FISMU</name>
<dbReference type="Gene3D" id="3.40.50.720">
    <property type="entry name" value="NAD(P)-binding Rossmann-like Domain"/>
    <property type="match status" value="1"/>
</dbReference>
<keyword evidence="6" id="KW-0560">Oxidoreductase</keyword>
<evidence type="ECO:0000256" key="4">
    <source>
        <dbReference type="ARBA" id="ARBA00022723"/>
    </source>
</evidence>
<dbReference type="EMBL" id="NRQW01000135">
    <property type="protein sequence ID" value="PLZ92139.1"/>
    <property type="molecule type" value="Genomic_DNA"/>
</dbReference>
<gene>
    <name evidence="10" type="ORF">CEN44_06765</name>
</gene>
<comment type="caution">
    <text evidence="10">The sequence shown here is derived from an EMBL/GenBank/DDBJ whole genome shotgun (WGS) entry which is preliminary data.</text>
</comment>
<dbReference type="AlphaFoldDB" id="A0A2N6K5Z4"/>
<dbReference type="CDD" id="cd08298">
    <property type="entry name" value="CAD2"/>
    <property type="match status" value="1"/>
</dbReference>
<dbReference type="PANTHER" id="PTHR42940:SF8">
    <property type="entry name" value="VACUOLAR PROTEIN SORTING-ASSOCIATED PROTEIN 11"/>
    <property type="match status" value="1"/>
</dbReference>
<evidence type="ECO:0000256" key="5">
    <source>
        <dbReference type="ARBA" id="ARBA00022833"/>
    </source>
</evidence>
<dbReference type="GO" id="GO:0005737">
    <property type="term" value="C:cytoplasm"/>
    <property type="evidence" value="ECO:0007669"/>
    <property type="project" value="TreeGrafter"/>
</dbReference>
<dbReference type="SMART" id="SM00829">
    <property type="entry name" value="PKS_ER"/>
    <property type="match status" value="1"/>
</dbReference>
<evidence type="ECO:0000256" key="6">
    <source>
        <dbReference type="ARBA" id="ARBA00023002"/>
    </source>
</evidence>
<dbReference type="SUPFAM" id="SSF51735">
    <property type="entry name" value="NAD(P)-binding Rossmann-fold domains"/>
    <property type="match status" value="1"/>
</dbReference>
<dbReference type="InterPro" id="IPR036291">
    <property type="entry name" value="NAD(P)-bd_dom_sf"/>
</dbReference>
<dbReference type="GO" id="GO:0046872">
    <property type="term" value="F:metal ion binding"/>
    <property type="evidence" value="ECO:0007669"/>
    <property type="project" value="UniProtKB-KW"/>
</dbReference>
<dbReference type="Pfam" id="PF08240">
    <property type="entry name" value="ADH_N"/>
    <property type="match status" value="1"/>
</dbReference>
<evidence type="ECO:0000256" key="3">
    <source>
        <dbReference type="ARBA" id="ARBA00013190"/>
    </source>
</evidence>
<reference evidence="10 11" key="1">
    <citation type="submission" date="2017-08" db="EMBL/GenBank/DDBJ databases">
        <title>Genomes of Fischerella (Mastigocladus) sp. strains.</title>
        <authorList>
            <person name="Miller S.R."/>
        </authorList>
    </citation>
    <scope>NUCLEOTIDE SEQUENCE [LARGE SCALE GENOMIC DNA]</scope>
    <source>
        <strain evidence="10 11">CCMEE 5323</strain>
    </source>
</reference>
<dbReference type="SUPFAM" id="SSF50129">
    <property type="entry name" value="GroES-like"/>
    <property type="match status" value="1"/>
</dbReference>
<organism evidence="10 11">
    <name type="scientific">Fischerella muscicola CCMEE 5323</name>
    <dbReference type="NCBI Taxonomy" id="2019572"/>
    <lineage>
        <taxon>Bacteria</taxon>
        <taxon>Bacillati</taxon>
        <taxon>Cyanobacteriota</taxon>
        <taxon>Cyanophyceae</taxon>
        <taxon>Nostocales</taxon>
        <taxon>Hapalosiphonaceae</taxon>
        <taxon>Fischerella</taxon>
    </lineage>
</organism>
<dbReference type="Gene3D" id="3.90.180.10">
    <property type="entry name" value="Medium-chain alcohol dehydrogenases, catalytic domain"/>
    <property type="match status" value="1"/>
</dbReference>
<comment type="catalytic activity">
    <reaction evidence="7">
        <text>a secondary alcohol + NAD(+) = a ketone + NADH + H(+)</text>
        <dbReference type="Rhea" id="RHEA:10740"/>
        <dbReference type="ChEBI" id="CHEBI:15378"/>
        <dbReference type="ChEBI" id="CHEBI:17087"/>
        <dbReference type="ChEBI" id="CHEBI:35681"/>
        <dbReference type="ChEBI" id="CHEBI:57540"/>
        <dbReference type="ChEBI" id="CHEBI:57945"/>
        <dbReference type="EC" id="1.1.1.1"/>
    </reaction>
</comment>
<comment type="cofactor">
    <cofactor evidence="1">
        <name>Zn(2+)</name>
        <dbReference type="ChEBI" id="CHEBI:29105"/>
    </cofactor>
</comment>
<comment type="similarity">
    <text evidence="2">Belongs to the zinc-containing alcohol dehydrogenase family.</text>
</comment>
<evidence type="ECO:0000256" key="7">
    <source>
        <dbReference type="ARBA" id="ARBA00049164"/>
    </source>
</evidence>
<dbReference type="PANTHER" id="PTHR42940">
    <property type="entry name" value="ALCOHOL DEHYDROGENASE 1-RELATED"/>
    <property type="match status" value="1"/>
</dbReference>
<dbReference type="EC" id="1.1.1.1" evidence="3"/>
<sequence>MRAMLLEAPRQPLRLVNLPVPKPHPQQVLIRIRACAVCRTDLHIVDGELTHPKLPLIPGHQIVGIVEAVGERVEKFHVGDRVGVPWLGYTCDRCRYCVSGRENLCDYAEFTGYNLDGGYAEYTVADHRFCFAIPEGYPDLQAAPLLCGGLIGYRAYRMTGEAEKLGFYGFGSAAHMLIQLARYQGRQVFAFTRSGDTQGQEFAHQLGAVWAGGSDELPPEPLDAAIIFAPIGKLVPAALRAVAKGGVVVCAGIHMSDIPAFPYEILWEERVLRSVANLTRQDGEEFLALAPKVPIQTEVNLFNLSEANEALDALRSGKIEGSAVLVVD</sequence>